<feature type="transmembrane region" description="Helical" evidence="6">
    <location>
        <begin position="324"/>
        <end position="348"/>
    </location>
</feature>
<keyword evidence="3 6" id="KW-0812">Transmembrane</keyword>
<accession>A0A6B1DVV5</accession>
<feature type="transmembrane region" description="Helical" evidence="6">
    <location>
        <begin position="63"/>
        <end position="81"/>
    </location>
</feature>
<gene>
    <name evidence="8" type="ORF">F4Y08_14255</name>
</gene>
<dbReference type="Gene3D" id="1.20.1250.20">
    <property type="entry name" value="MFS general substrate transporter like domains"/>
    <property type="match status" value="2"/>
</dbReference>
<reference evidence="8" key="1">
    <citation type="submission" date="2019-09" db="EMBL/GenBank/DDBJ databases">
        <title>Characterisation of the sponge microbiome using genome-centric metagenomics.</title>
        <authorList>
            <person name="Engelberts J.P."/>
            <person name="Robbins S.J."/>
            <person name="De Goeij J.M."/>
            <person name="Aranda M."/>
            <person name="Bell S.C."/>
            <person name="Webster N.S."/>
        </authorList>
    </citation>
    <scope>NUCLEOTIDE SEQUENCE</scope>
    <source>
        <strain evidence="8">SB0662_bin_9</strain>
    </source>
</reference>
<evidence type="ECO:0000256" key="6">
    <source>
        <dbReference type="SAM" id="Phobius"/>
    </source>
</evidence>
<feature type="domain" description="Major facilitator superfamily (MFS) profile" evidence="7">
    <location>
        <begin position="1"/>
        <end position="382"/>
    </location>
</feature>
<feature type="transmembrane region" description="Helical" evidence="6">
    <location>
        <begin position="152"/>
        <end position="173"/>
    </location>
</feature>
<feature type="transmembrane region" description="Helical" evidence="6">
    <location>
        <begin position="36"/>
        <end position="56"/>
    </location>
</feature>
<dbReference type="GO" id="GO:0022857">
    <property type="term" value="F:transmembrane transporter activity"/>
    <property type="evidence" value="ECO:0007669"/>
    <property type="project" value="InterPro"/>
</dbReference>
<keyword evidence="2" id="KW-1003">Cell membrane</keyword>
<keyword evidence="4 6" id="KW-1133">Transmembrane helix</keyword>
<evidence type="ECO:0000256" key="1">
    <source>
        <dbReference type="ARBA" id="ARBA00004651"/>
    </source>
</evidence>
<dbReference type="PROSITE" id="PS50850">
    <property type="entry name" value="MFS"/>
    <property type="match status" value="1"/>
</dbReference>
<dbReference type="InterPro" id="IPR036259">
    <property type="entry name" value="MFS_trans_sf"/>
</dbReference>
<dbReference type="GO" id="GO:0005886">
    <property type="term" value="C:plasma membrane"/>
    <property type="evidence" value="ECO:0007669"/>
    <property type="project" value="UniProtKB-SubCell"/>
</dbReference>
<dbReference type="InterPro" id="IPR050189">
    <property type="entry name" value="MFS_Efflux_Transporters"/>
</dbReference>
<name>A0A6B1DVV5_9CHLR</name>
<dbReference type="AlphaFoldDB" id="A0A6B1DVV5"/>
<dbReference type="SUPFAM" id="SSF103473">
    <property type="entry name" value="MFS general substrate transporter"/>
    <property type="match status" value="1"/>
</dbReference>
<proteinExistence type="predicted"/>
<dbReference type="InterPro" id="IPR011701">
    <property type="entry name" value="MFS"/>
</dbReference>
<sequence>MIGTAGLATAAPRMALAVMLPEIREQLELSLLQTGLIWGADVLTGVVSSVLGGTLSDRYGARTSLVVACVGTGLFGMARGLVPEFGWLLACSFLTGPFINLIPLNLHKAGAQIFPRRQLSISNAGVSVGMASGFMLGAITAATYLSPWLGSWRLVLALFGSQGILFGCVWLFIPKRTGVDRVAEHAASHNFTAGLQHVAKLWDIRLMTLANFGYGACVNSMLGYVPLFLRNVGWAGPRADLAVSLFHVASLVATLPFSVWSDRSGHRRSFMLAGSISLSLATFAIPLVANQSVFAVMVVAGLMRDAFMSIMITRLMESEGVGPAYAGSAMGLSMVGMQLGGAVAPAAGNALAALGPGRPFQFWSLLALSAAVLFWLVGDRRVPDDSAS</sequence>
<dbReference type="PANTHER" id="PTHR43124">
    <property type="entry name" value="PURINE EFFLUX PUMP PBUE"/>
    <property type="match status" value="1"/>
</dbReference>
<comment type="subcellular location">
    <subcellularLocation>
        <location evidence="1">Cell membrane</location>
        <topology evidence="1">Multi-pass membrane protein</topology>
    </subcellularLocation>
</comment>
<keyword evidence="5 6" id="KW-0472">Membrane</keyword>
<feature type="transmembrane region" description="Helical" evidence="6">
    <location>
        <begin position="126"/>
        <end position="146"/>
    </location>
</feature>
<organism evidence="8">
    <name type="scientific">Caldilineaceae bacterium SB0662_bin_9</name>
    <dbReference type="NCBI Taxonomy" id="2605258"/>
    <lineage>
        <taxon>Bacteria</taxon>
        <taxon>Bacillati</taxon>
        <taxon>Chloroflexota</taxon>
        <taxon>Caldilineae</taxon>
        <taxon>Caldilineales</taxon>
        <taxon>Caldilineaceae</taxon>
    </lineage>
</organism>
<dbReference type="EMBL" id="VXPY01000097">
    <property type="protein sequence ID" value="MYD91471.1"/>
    <property type="molecule type" value="Genomic_DNA"/>
</dbReference>
<evidence type="ECO:0000259" key="7">
    <source>
        <dbReference type="PROSITE" id="PS50850"/>
    </source>
</evidence>
<evidence type="ECO:0000256" key="4">
    <source>
        <dbReference type="ARBA" id="ARBA00022989"/>
    </source>
</evidence>
<dbReference type="InterPro" id="IPR020846">
    <property type="entry name" value="MFS_dom"/>
</dbReference>
<evidence type="ECO:0000256" key="3">
    <source>
        <dbReference type="ARBA" id="ARBA00022692"/>
    </source>
</evidence>
<dbReference type="PANTHER" id="PTHR43124:SF3">
    <property type="entry name" value="CHLORAMPHENICOL EFFLUX PUMP RV0191"/>
    <property type="match status" value="1"/>
</dbReference>
<dbReference type="Pfam" id="PF07690">
    <property type="entry name" value="MFS_1"/>
    <property type="match status" value="1"/>
</dbReference>
<evidence type="ECO:0000256" key="2">
    <source>
        <dbReference type="ARBA" id="ARBA00022475"/>
    </source>
</evidence>
<dbReference type="CDD" id="cd06174">
    <property type="entry name" value="MFS"/>
    <property type="match status" value="1"/>
</dbReference>
<feature type="transmembrane region" description="Helical" evidence="6">
    <location>
        <begin position="360"/>
        <end position="378"/>
    </location>
</feature>
<evidence type="ECO:0000256" key="5">
    <source>
        <dbReference type="ARBA" id="ARBA00023136"/>
    </source>
</evidence>
<feature type="transmembrane region" description="Helical" evidence="6">
    <location>
        <begin position="87"/>
        <end position="106"/>
    </location>
</feature>
<comment type="caution">
    <text evidence="8">The sequence shown here is derived from an EMBL/GenBank/DDBJ whole genome shotgun (WGS) entry which is preliminary data.</text>
</comment>
<evidence type="ECO:0000313" key="8">
    <source>
        <dbReference type="EMBL" id="MYD91471.1"/>
    </source>
</evidence>
<feature type="transmembrane region" description="Helical" evidence="6">
    <location>
        <begin position="241"/>
        <end position="258"/>
    </location>
</feature>
<protein>
    <submittedName>
        <fullName evidence="8">MFS transporter</fullName>
    </submittedName>
</protein>